<evidence type="ECO:0000256" key="1">
    <source>
        <dbReference type="SAM" id="MobiDB-lite"/>
    </source>
</evidence>
<protein>
    <submittedName>
        <fullName evidence="2">Uncharacterized protein</fullName>
    </submittedName>
</protein>
<dbReference type="EMBL" id="MN739011">
    <property type="protein sequence ID" value="QHT34976.1"/>
    <property type="molecule type" value="Genomic_DNA"/>
</dbReference>
<reference evidence="2" key="1">
    <citation type="journal article" date="2020" name="Nature">
        <title>Giant virus diversity and host interactions through global metagenomics.</title>
        <authorList>
            <person name="Schulz F."/>
            <person name="Roux S."/>
            <person name="Paez-Espino D."/>
            <person name="Jungbluth S."/>
            <person name="Walsh D.A."/>
            <person name="Denef V.J."/>
            <person name="McMahon K.D."/>
            <person name="Konstantinidis K.T."/>
            <person name="Eloe-Fadrosh E.A."/>
            <person name="Kyrpides N.C."/>
            <person name="Woyke T."/>
        </authorList>
    </citation>
    <scope>NUCLEOTIDE SEQUENCE</scope>
    <source>
        <strain evidence="2">GVMAG-M-3300009180-1</strain>
    </source>
</reference>
<accession>A0A6C0F0F8</accession>
<dbReference type="AlphaFoldDB" id="A0A6C0F0F8"/>
<evidence type="ECO:0000313" key="2">
    <source>
        <dbReference type="EMBL" id="QHT34976.1"/>
    </source>
</evidence>
<name>A0A6C0F0F8_9ZZZZ</name>
<feature type="region of interest" description="Disordered" evidence="1">
    <location>
        <begin position="42"/>
        <end position="83"/>
    </location>
</feature>
<feature type="compositionally biased region" description="Acidic residues" evidence="1">
    <location>
        <begin position="51"/>
        <end position="71"/>
    </location>
</feature>
<sequence>MKLLGISSSKLAPIAFLFAILVAALILSNVDFLKFSNSATLPSLSEGLTEGADEEEEEGMEGEEKEEEGMEGEEKDKEKEKTPEEVLAAVEGFEGFDKHKSVSEYTKA</sequence>
<organism evidence="2">
    <name type="scientific">viral metagenome</name>
    <dbReference type="NCBI Taxonomy" id="1070528"/>
    <lineage>
        <taxon>unclassified sequences</taxon>
        <taxon>metagenomes</taxon>
        <taxon>organismal metagenomes</taxon>
    </lineage>
</organism>
<proteinExistence type="predicted"/>
<feature type="compositionally biased region" description="Basic and acidic residues" evidence="1">
    <location>
        <begin position="72"/>
        <end position="83"/>
    </location>
</feature>